<gene>
    <name evidence="1" type="ORF">A1O3_03262</name>
</gene>
<dbReference type="AlphaFoldDB" id="W9YAL5"/>
<dbReference type="GeneID" id="19167390"/>
<dbReference type="eggNOG" id="ENOG502TBGS">
    <property type="taxonomic scope" value="Eukaryota"/>
</dbReference>
<dbReference type="Gene3D" id="3.30.1330.40">
    <property type="entry name" value="RutC-like"/>
    <property type="match status" value="1"/>
</dbReference>
<keyword evidence="2" id="KW-1185">Reference proteome</keyword>
<organism evidence="1 2">
    <name type="scientific">Capronia epimyces CBS 606.96</name>
    <dbReference type="NCBI Taxonomy" id="1182542"/>
    <lineage>
        <taxon>Eukaryota</taxon>
        <taxon>Fungi</taxon>
        <taxon>Dikarya</taxon>
        <taxon>Ascomycota</taxon>
        <taxon>Pezizomycotina</taxon>
        <taxon>Eurotiomycetes</taxon>
        <taxon>Chaetothyriomycetidae</taxon>
        <taxon>Chaetothyriales</taxon>
        <taxon>Herpotrichiellaceae</taxon>
        <taxon>Capronia</taxon>
    </lineage>
</organism>
<proteinExistence type="predicted"/>
<dbReference type="Proteomes" id="UP000019478">
    <property type="component" value="Unassembled WGS sequence"/>
</dbReference>
<evidence type="ECO:0000313" key="1">
    <source>
        <dbReference type="EMBL" id="EXJ86311.1"/>
    </source>
</evidence>
<dbReference type="EMBL" id="AMGY01000003">
    <property type="protein sequence ID" value="EXJ86311.1"/>
    <property type="molecule type" value="Genomic_DNA"/>
</dbReference>
<dbReference type="HOGENOM" id="CLU_1695478_0_0_1"/>
<reference evidence="1 2" key="1">
    <citation type="submission" date="2013-03" db="EMBL/GenBank/DDBJ databases">
        <title>The Genome Sequence of Capronia epimyces CBS 606.96.</title>
        <authorList>
            <consortium name="The Broad Institute Genomics Platform"/>
            <person name="Cuomo C."/>
            <person name="de Hoog S."/>
            <person name="Gorbushina A."/>
            <person name="Walker B."/>
            <person name="Young S.K."/>
            <person name="Zeng Q."/>
            <person name="Gargeya S."/>
            <person name="Fitzgerald M."/>
            <person name="Haas B."/>
            <person name="Abouelleil A."/>
            <person name="Allen A.W."/>
            <person name="Alvarado L."/>
            <person name="Arachchi H.M."/>
            <person name="Berlin A.M."/>
            <person name="Chapman S.B."/>
            <person name="Gainer-Dewar J."/>
            <person name="Goldberg J."/>
            <person name="Griggs A."/>
            <person name="Gujja S."/>
            <person name="Hansen M."/>
            <person name="Howarth C."/>
            <person name="Imamovic A."/>
            <person name="Ireland A."/>
            <person name="Larimer J."/>
            <person name="McCowan C."/>
            <person name="Murphy C."/>
            <person name="Pearson M."/>
            <person name="Poon T.W."/>
            <person name="Priest M."/>
            <person name="Roberts A."/>
            <person name="Saif S."/>
            <person name="Shea T."/>
            <person name="Sisk P."/>
            <person name="Sykes S."/>
            <person name="Wortman J."/>
            <person name="Nusbaum C."/>
            <person name="Birren B."/>
        </authorList>
    </citation>
    <scope>NUCLEOTIDE SEQUENCE [LARGE SCALE GENOMIC DNA]</scope>
    <source>
        <strain evidence="1 2">CBS 606.96</strain>
    </source>
</reference>
<dbReference type="OrthoDB" id="309640at2759"/>
<sequence length="159" mass="17088">MAFVKSHFYPGADILGDVFHCSSSSSFKVKGARIVAVGGQIGESADYSPFTPDGADGSQFEGGHAQQFDVAMYNVERALAVASPHLSPEELWAGVYNMTSFHVGVVSQEEQLEIAASARKWFSKGNNKPAWAAICVAALFPPKCLIEIQVQAAYKEEDA</sequence>
<dbReference type="SUPFAM" id="SSF55298">
    <property type="entry name" value="YjgF-like"/>
    <property type="match status" value="1"/>
</dbReference>
<dbReference type="InterPro" id="IPR035959">
    <property type="entry name" value="RutC-like_sf"/>
</dbReference>
<dbReference type="Pfam" id="PF01042">
    <property type="entry name" value="Ribonuc_L-PSP"/>
    <property type="match status" value="1"/>
</dbReference>
<comment type="caution">
    <text evidence="1">The sequence shown here is derived from an EMBL/GenBank/DDBJ whole genome shotgun (WGS) entry which is preliminary data.</text>
</comment>
<protein>
    <submittedName>
        <fullName evidence="1">Uncharacterized protein</fullName>
    </submittedName>
</protein>
<accession>W9YAL5</accession>
<dbReference type="STRING" id="1182542.W9YAL5"/>
<name>W9YAL5_9EURO</name>
<dbReference type="RefSeq" id="XP_007731590.1">
    <property type="nucleotide sequence ID" value="XM_007733400.1"/>
</dbReference>
<evidence type="ECO:0000313" key="2">
    <source>
        <dbReference type="Proteomes" id="UP000019478"/>
    </source>
</evidence>
<dbReference type="InterPro" id="IPR006175">
    <property type="entry name" value="YjgF/YER057c/UK114"/>
</dbReference>